<evidence type="ECO:0000313" key="3">
    <source>
        <dbReference type="EMBL" id="CAL4947751.1"/>
    </source>
</evidence>
<accession>A0ABC9GU96</accession>
<keyword evidence="1" id="KW-0812">Transmembrane</keyword>
<feature type="chain" id="PRO_5044722075" evidence="2">
    <location>
        <begin position="27"/>
        <end position="62"/>
    </location>
</feature>
<organism evidence="4 5">
    <name type="scientific">Urochloa decumbens</name>
    <dbReference type="NCBI Taxonomy" id="240449"/>
    <lineage>
        <taxon>Eukaryota</taxon>
        <taxon>Viridiplantae</taxon>
        <taxon>Streptophyta</taxon>
        <taxon>Embryophyta</taxon>
        <taxon>Tracheophyta</taxon>
        <taxon>Spermatophyta</taxon>
        <taxon>Magnoliopsida</taxon>
        <taxon>Liliopsida</taxon>
        <taxon>Poales</taxon>
        <taxon>Poaceae</taxon>
        <taxon>PACMAD clade</taxon>
        <taxon>Panicoideae</taxon>
        <taxon>Panicodae</taxon>
        <taxon>Paniceae</taxon>
        <taxon>Melinidinae</taxon>
        <taxon>Urochloa</taxon>
    </lineage>
</organism>
<keyword evidence="2" id="KW-0732">Signal</keyword>
<dbReference type="EMBL" id="OZ075127">
    <property type="protein sequence ID" value="CAL4947751.1"/>
    <property type="molecule type" value="Genomic_DNA"/>
</dbReference>
<dbReference type="InterPro" id="IPR009424">
    <property type="entry name" value="AGP16/20/22/41"/>
</dbReference>
<evidence type="ECO:0000256" key="2">
    <source>
        <dbReference type="SAM" id="SignalP"/>
    </source>
</evidence>
<dbReference type="Pfam" id="PF06376">
    <property type="entry name" value="AGP"/>
    <property type="match status" value="1"/>
</dbReference>
<dbReference type="EMBL" id="CAXIPR030000178">
    <property type="protein sequence ID" value="CAM0145272.1"/>
    <property type="molecule type" value="Genomic_DNA"/>
</dbReference>
<name>A0ABC9GU96_9POAL</name>
<feature type="transmembrane region" description="Helical" evidence="1">
    <location>
        <begin position="42"/>
        <end position="61"/>
    </location>
</feature>
<gene>
    <name evidence="4" type="ORF">URODEC1_LOCUS119026</name>
    <name evidence="3" type="ORF">URODEC1_LOCUS36968</name>
</gene>
<evidence type="ECO:0000256" key="1">
    <source>
        <dbReference type="SAM" id="Phobius"/>
    </source>
</evidence>
<reference evidence="4 5" key="1">
    <citation type="submission" date="2024-10" db="EMBL/GenBank/DDBJ databases">
        <authorList>
            <person name="Ryan C."/>
        </authorList>
    </citation>
    <scope>NUCLEOTIDE SEQUENCE [LARGE SCALE GENOMIC DNA]</scope>
</reference>
<protein>
    <submittedName>
        <fullName evidence="4">Uncharacterized protein</fullName>
    </submittedName>
</protein>
<proteinExistence type="predicted"/>
<keyword evidence="1" id="KW-0472">Membrane</keyword>
<dbReference type="AlphaFoldDB" id="A0ABC9GU96"/>
<dbReference type="Proteomes" id="UP001497457">
    <property type="component" value="Unassembled WGS sequence"/>
</dbReference>
<sequence>MRAQALVLAFFLAATLLCLCLGAAVASPVSVAGKFAMDGLAVDQGIDPFLVLAAVFVMYIFR</sequence>
<evidence type="ECO:0000313" key="4">
    <source>
        <dbReference type="EMBL" id="CAM0145272.1"/>
    </source>
</evidence>
<feature type="signal peptide" evidence="2">
    <location>
        <begin position="1"/>
        <end position="26"/>
    </location>
</feature>
<keyword evidence="1" id="KW-1133">Transmembrane helix</keyword>
<dbReference type="Proteomes" id="UP001497457">
    <property type="component" value="Chromosome 17b"/>
</dbReference>
<evidence type="ECO:0000313" key="5">
    <source>
        <dbReference type="Proteomes" id="UP001497457"/>
    </source>
</evidence>
<keyword evidence="5" id="KW-1185">Reference proteome</keyword>